<feature type="compositionally biased region" description="Low complexity" evidence="1">
    <location>
        <begin position="384"/>
        <end position="395"/>
    </location>
</feature>
<evidence type="ECO:0000313" key="3">
    <source>
        <dbReference type="EMBL" id="CCH62534.1"/>
    </source>
</evidence>
<evidence type="ECO:0000256" key="1">
    <source>
        <dbReference type="SAM" id="MobiDB-lite"/>
    </source>
</evidence>
<organism evidence="3 4">
    <name type="scientific">Henningerozyma blattae (strain ATCC 34711 / CBS 6284 / DSM 70876 / NBRC 10599 / NRRL Y-10934 / UCD 77-7)</name>
    <name type="common">Yeast</name>
    <name type="synonym">Tetrapisispora blattae</name>
    <dbReference type="NCBI Taxonomy" id="1071380"/>
    <lineage>
        <taxon>Eukaryota</taxon>
        <taxon>Fungi</taxon>
        <taxon>Dikarya</taxon>
        <taxon>Ascomycota</taxon>
        <taxon>Saccharomycotina</taxon>
        <taxon>Saccharomycetes</taxon>
        <taxon>Saccharomycetales</taxon>
        <taxon>Saccharomycetaceae</taxon>
        <taxon>Henningerozyma</taxon>
    </lineage>
</organism>
<dbReference type="OMA" id="IFEYMSI"/>
<gene>
    <name evidence="3" type="primary">TBLA0H02500</name>
    <name evidence="3" type="ORF">TBLA_0H02500</name>
</gene>
<feature type="compositionally biased region" description="Low complexity" evidence="1">
    <location>
        <begin position="415"/>
        <end position="435"/>
    </location>
</feature>
<evidence type="ECO:0000259" key="2">
    <source>
        <dbReference type="Pfam" id="PF25381"/>
    </source>
</evidence>
<accession>I2H832</accession>
<dbReference type="InterPro" id="IPR058155">
    <property type="entry name" value="Skg3/CAF120-like_PH"/>
</dbReference>
<dbReference type="OrthoDB" id="5563754at2759"/>
<dbReference type="InParanoid" id="I2H832"/>
<feature type="domain" description="Skg3/CAF120-like PH-like" evidence="2">
    <location>
        <begin position="227"/>
        <end position="310"/>
    </location>
</feature>
<name>I2H832_HENB6</name>
<dbReference type="RefSeq" id="XP_004182053.1">
    <property type="nucleotide sequence ID" value="XM_004182005.1"/>
</dbReference>
<evidence type="ECO:0000313" key="4">
    <source>
        <dbReference type="Proteomes" id="UP000002866"/>
    </source>
</evidence>
<sequence length="571" mass="64823">MGFLTSFRLKKFKKTDSPDDVREITHLDNALDSNDEITSQIQIQNQEPKRNKGSLETTSELTANKDFEVINQNVLESVKPIVALLQAHSKKNFFDSSSATTTNEPVSWNVSSNLDPSFSKEYIPSKITVSGKELLFETEHENLLIPLVEEKDNIFGCNIVRHYPNDDESEDSATDSLHFQNSTIVVHCSNPEYLDILHKSCLLSIFEYMSIFKSLTGTLLSSVGTQLPDINVILNSNFSYRDWCEIYLENEGWVKVWCHIDSTNKNFKNNNKTKDSKANFAIKFYNDNKSLSSKNLICSISNISFVKDIFFYKDCQITNVNDLTNLTPMVLIESINMIRLLGDISFHSAASNETVTPPQNRIMSSSSRLSFFNKDKDKQDMDTNNNSDLDSDSNLFTEPPPEFASPTNRAHKRISSFTSTKTNLSTSSLATNSSSKDTKKLPPVKYTNPNGLIIRPTPHNGISHIETMLRFIVPMMDVAGLYGRPAQFRVQKNDPCSLMFGLPSLPTVDYFAKQEMDSLIETQFTEDESLIKNTTFLAMHHYTHVLKNLMDETPDREQTLNFTKLHHLPFN</sequence>
<dbReference type="Pfam" id="PF25381">
    <property type="entry name" value="PH_26"/>
    <property type="match status" value="2"/>
</dbReference>
<dbReference type="KEGG" id="tbl:TBLA_0H02500"/>
<dbReference type="EMBL" id="HE806323">
    <property type="protein sequence ID" value="CCH62534.1"/>
    <property type="molecule type" value="Genomic_DNA"/>
</dbReference>
<dbReference type="HOGENOM" id="CLU_017094_2_0_1"/>
<feature type="region of interest" description="Disordered" evidence="1">
    <location>
        <begin position="374"/>
        <end position="444"/>
    </location>
</feature>
<keyword evidence="4" id="KW-1185">Reference proteome</keyword>
<dbReference type="GeneID" id="14497691"/>
<protein>
    <recommendedName>
        <fullName evidence="2">Skg3/CAF120-like PH-like domain-containing protein</fullName>
    </recommendedName>
</protein>
<reference evidence="3 4" key="1">
    <citation type="journal article" date="2011" name="Proc. Natl. Acad. Sci. U.S.A.">
        <title>Evolutionary erosion of yeast sex chromosomes by mating-type switching accidents.</title>
        <authorList>
            <person name="Gordon J.L."/>
            <person name="Armisen D."/>
            <person name="Proux-Wera E."/>
            <person name="Oheigeartaigh S.S."/>
            <person name="Byrne K.P."/>
            <person name="Wolfe K.H."/>
        </authorList>
    </citation>
    <scope>NUCLEOTIDE SEQUENCE [LARGE SCALE GENOMIC DNA]</scope>
    <source>
        <strain evidence="4">ATCC 34711 / CBS 6284 / DSM 70876 / NBRC 10599 / NRRL Y-10934 / UCD 77-7</strain>
    </source>
</reference>
<feature type="domain" description="Skg3/CAF120-like PH-like" evidence="2">
    <location>
        <begin position="448"/>
        <end position="500"/>
    </location>
</feature>
<dbReference type="Proteomes" id="UP000002866">
    <property type="component" value="Chromosome 8"/>
</dbReference>
<proteinExistence type="predicted"/>
<dbReference type="FunCoup" id="I2H832">
    <property type="interactions" value="40"/>
</dbReference>
<dbReference type="eggNOG" id="ENOG502QTIE">
    <property type="taxonomic scope" value="Eukaryota"/>
</dbReference>
<dbReference type="AlphaFoldDB" id="I2H832"/>